<evidence type="ECO:0000256" key="16">
    <source>
        <dbReference type="RuleBase" id="RU365032"/>
    </source>
</evidence>
<dbReference type="SUPFAM" id="SSF55856">
    <property type="entry name" value="Cytochrome b5-like heme/steroid binding domain"/>
    <property type="match status" value="1"/>
</dbReference>
<feature type="region of interest" description="Disordered" evidence="17">
    <location>
        <begin position="1184"/>
        <end position="1239"/>
    </location>
</feature>
<evidence type="ECO:0000256" key="11">
    <source>
        <dbReference type="ARBA" id="ARBA00023004"/>
    </source>
</evidence>
<comment type="function">
    <text evidence="14">Bifunctional inositol kinase that acts in concert with the IP6K kinases to synthesize the diphosphate group-containing inositol pyrophosphates diphosphoinositol pentakisphosphate, PP-InsP5, and bis-diphosphoinositol tetrakisphosphate, (PP)2-InsP4. PP-InsP5 and (PP)2-InsP4, also respectively called InsP7 and InsP8, may regulate a variety of cellular processes, including apoptosis, vesicle trafficking, cytoskeletal dynamics, and exocytosis. Phosphorylates inositol hexakisphosphate (InsP6) at position 1 to produce PP-InsP5 which is in turn phosphorylated by IP6Ks to produce (PP)2-InsP4. Alternatively, phosphorylates PP-InsP5 at position 1, produced by IP6Ks from InsP6, to produce (PP)2-InsP4.</text>
</comment>
<dbReference type="FunFam" id="3.30.470.20:FF:000003">
    <property type="entry name" value="Inositol hexakisphosphate and diphosphoinositol-pentakisphosphate kinase"/>
    <property type="match status" value="1"/>
</dbReference>
<proteinExistence type="inferred from homology"/>
<dbReference type="InterPro" id="IPR040557">
    <property type="entry name" value="VIP1_N"/>
</dbReference>
<evidence type="ECO:0000313" key="19">
    <source>
        <dbReference type="EMBL" id="KAL3103377.1"/>
    </source>
</evidence>
<feature type="region of interest" description="Disordered" evidence="17">
    <location>
        <begin position="1262"/>
        <end position="1347"/>
    </location>
</feature>
<dbReference type="SUPFAM" id="SSF53254">
    <property type="entry name" value="Phosphoglycerate mutase-like"/>
    <property type="match status" value="1"/>
</dbReference>
<evidence type="ECO:0000256" key="17">
    <source>
        <dbReference type="SAM" id="MobiDB-lite"/>
    </source>
</evidence>
<feature type="compositionally biased region" description="Basic and acidic residues" evidence="17">
    <location>
        <begin position="1474"/>
        <end position="1510"/>
    </location>
</feature>
<dbReference type="GO" id="GO:0033857">
    <property type="term" value="F:5-diphosphoinositol pentakisphosphate 1-kinase activity"/>
    <property type="evidence" value="ECO:0007669"/>
    <property type="project" value="UniProtKB-ARBA"/>
</dbReference>
<dbReference type="InterPro" id="IPR037446">
    <property type="entry name" value="His_Pase_VIP1"/>
</dbReference>
<feature type="compositionally biased region" description="Polar residues" evidence="17">
    <location>
        <begin position="1129"/>
        <end position="1144"/>
    </location>
</feature>
<dbReference type="GO" id="GO:0005829">
    <property type="term" value="C:cytosol"/>
    <property type="evidence" value="ECO:0007669"/>
    <property type="project" value="UniProtKB-SubCell"/>
</dbReference>
<feature type="domain" description="Cytochrome b5 heme-binding" evidence="18">
    <location>
        <begin position="49"/>
        <end position="125"/>
    </location>
</feature>
<keyword evidence="10 16" id="KW-0067">ATP-binding</keyword>
<dbReference type="CDD" id="cd07061">
    <property type="entry name" value="HP_HAP_like"/>
    <property type="match status" value="1"/>
</dbReference>
<accession>A0ABD2KKS4</accession>
<dbReference type="InterPro" id="IPR036400">
    <property type="entry name" value="Cyt_B5-like_heme/steroid_sf"/>
</dbReference>
<keyword evidence="11" id="KW-0408">Iron</keyword>
<dbReference type="EMBL" id="JBICCN010000015">
    <property type="protein sequence ID" value="KAL3103377.1"/>
    <property type="molecule type" value="Genomic_DNA"/>
</dbReference>
<feature type="region of interest" description="Disordered" evidence="17">
    <location>
        <begin position="1"/>
        <end position="25"/>
    </location>
</feature>
<keyword evidence="4 16" id="KW-0963">Cytoplasm</keyword>
<comment type="similarity">
    <text evidence="2 16">Belongs to the histidine acid phosphatase family. VIP1 subfamily.</text>
</comment>
<dbReference type="GO" id="GO:0016791">
    <property type="term" value="F:phosphatase activity"/>
    <property type="evidence" value="ECO:0007669"/>
    <property type="project" value="UniProtKB-ARBA"/>
</dbReference>
<organism evidence="19 20">
    <name type="scientific">Heterodera schachtii</name>
    <name type="common">Sugarbeet cyst nematode worm</name>
    <name type="synonym">Tylenchus schachtii</name>
    <dbReference type="NCBI Taxonomy" id="97005"/>
    <lineage>
        <taxon>Eukaryota</taxon>
        <taxon>Metazoa</taxon>
        <taxon>Ecdysozoa</taxon>
        <taxon>Nematoda</taxon>
        <taxon>Chromadorea</taxon>
        <taxon>Rhabditida</taxon>
        <taxon>Tylenchina</taxon>
        <taxon>Tylenchomorpha</taxon>
        <taxon>Tylenchoidea</taxon>
        <taxon>Heteroderidae</taxon>
        <taxon>Heteroderinae</taxon>
        <taxon>Heterodera</taxon>
    </lineage>
</organism>
<feature type="compositionally biased region" description="Basic and acidic residues" evidence="17">
    <location>
        <begin position="1282"/>
        <end position="1308"/>
    </location>
</feature>
<dbReference type="PROSITE" id="PS50255">
    <property type="entry name" value="CYTOCHROME_B5_2"/>
    <property type="match status" value="1"/>
</dbReference>
<keyword evidence="5" id="KW-0349">Heme</keyword>
<dbReference type="PANTHER" id="PTHR12750:SF9">
    <property type="entry name" value="INOSITOL HEXAKISPHOSPHATE AND DIPHOSPHOINOSITOL-PENTAKISPHOSPHATE KINASE"/>
    <property type="match status" value="1"/>
</dbReference>
<evidence type="ECO:0000313" key="20">
    <source>
        <dbReference type="Proteomes" id="UP001620645"/>
    </source>
</evidence>
<evidence type="ECO:0000256" key="9">
    <source>
        <dbReference type="ARBA" id="ARBA00022777"/>
    </source>
</evidence>
<evidence type="ECO:0000256" key="2">
    <source>
        <dbReference type="ARBA" id="ARBA00005609"/>
    </source>
</evidence>
<keyword evidence="9 16" id="KW-0418">Kinase</keyword>
<evidence type="ECO:0000256" key="13">
    <source>
        <dbReference type="ARBA" id="ARBA00034629"/>
    </source>
</evidence>
<evidence type="ECO:0000256" key="3">
    <source>
        <dbReference type="ARBA" id="ARBA00012893"/>
    </source>
</evidence>
<dbReference type="PANTHER" id="PTHR12750">
    <property type="entry name" value="DIPHOSPHOINOSITOL PENTAKISPHOSPHATE KINASE"/>
    <property type="match status" value="1"/>
</dbReference>
<feature type="region of interest" description="Disordered" evidence="17">
    <location>
        <begin position="1120"/>
        <end position="1170"/>
    </location>
</feature>
<evidence type="ECO:0000256" key="1">
    <source>
        <dbReference type="ARBA" id="ARBA00004514"/>
    </source>
</evidence>
<dbReference type="PROSITE" id="PS00191">
    <property type="entry name" value="CYTOCHROME_B5_1"/>
    <property type="match status" value="1"/>
</dbReference>
<gene>
    <name evidence="19" type="ORF">niasHS_002563</name>
</gene>
<evidence type="ECO:0000256" key="14">
    <source>
        <dbReference type="ARBA" id="ARBA00055071"/>
    </source>
</evidence>
<dbReference type="Pfam" id="PF00328">
    <property type="entry name" value="His_Phos_2"/>
    <property type="match status" value="1"/>
</dbReference>
<dbReference type="Gene3D" id="3.10.120.10">
    <property type="entry name" value="Cytochrome b5-like heme/steroid binding domain"/>
    <property type="match status" value="1"/>
</dbReference>
<dbReference type="InterPro" id="IPR018506">
    <property type="entry name" value="Cyt_B5_heme-BS"/>
</dbReference>
<dbReference type="GO" id="GO:0000828">
    <property type="term" value="F:inositol hexakisphosphate kinase activity"/>
    <property type="evidence" value="ECO:0007669"/>
    <property type="project" value="UniProtKB-ARBA"/>
</dbReference>
<feature type="compositionally biased region" description="Polar residues" evidence="17">
    <location>
        <begin position="1511"/>
        <end position="1529"/>
    </location>
</feature>
<feature type="compositionally biased region" description="Basic and acidic residues" evidence="17">
    <location>
        <begin position="1316"/>
        <end position="1327"/>
    </location>
</feature>
<evidence type="ECO:0000256" key="8">
    <source>
        <dbReference type="ARBA" id="ARBA00022741"/>
    </source>
</evidence>
<feature type="region of interest" description="Disordered" evidence="17">
    <location>
        <begin position="1464"/>
        <end position="1543"/>
    </location>
</feature>
<name>A0ABD2KKS4_HETSC</name>
<evidence type="ECO:0000256" key="10">
    <source>
        <dbReference type="ARBA" id="ARBA00022840"/>
    </source>
</evidence>
<evidence type="ECO:0000256" key="6">
    <source>
        <dbReference type="ARBA" id="ARBA00022679"/>
    </source>
</evidence>
<feature type="region of interest" description="Disordered" evidence="17">
    <location>
        <begin position="1419"/>
        <end position="1449"/>
    </location>
</feature>
<comment type="subcellular location">
    <subcellularLocation>
        <location evidence="1 16">Cytoplasm</location>
        <location evidence="1 16">Cytosol</location>
    </subcellularLocation>
</comment>
<dbReference type="Gene3D" id="3.40.50.1240">
    <property type="entry name" value="Phosphoglycerate mutase-like"/>
    <property type="match status" value="1"/>
</dbReference>
<dbReference type="GO" id="GO:0046872">
    <property type="term" value="F:metal ion binding"/>
    <property type="evidence" value="ECO:0007669"/>
    <property type="project" value="UniProtKB-KW"/>
</dbReference>
<keyword evidence="7" id="KW-0479">Metal-binding</keyword>
<dbReference type="PROSITE" id="PS00616">
    <property type="entry name" value="HIS_ACID_PHOSPHAT_1"/>
    <property type="match status" value="1"/>
</dbReference>
<evidence type="ECO:0000259" key="18">
    <source>
        <dbReference type="PROSITE" id="PS50255"/>
    </source>
</evidence>
<dbReference type="FunFam" id="3.10.120.10:FF:000001">
    <property type="entry name" value="Cytochrome b5 reductase 4"/>
    <property type="match status" value="1"/>
</dbReference>
<keyword evidence="6 16" id="KW-0808">Transferase</keyword>
<feature type="compositionally biased region" description="Basic and acidic residues" evidence="17">
    <location>
        <begin position="1335"/>
        <end position="1347"/>
    </location>
</feature>
<evidence type="ECO:0000256" key="4">
    <source>
        <dbReference type="ARBA" id="ARBA00022490"/>
    </source>
</evidence>
<protein>
    <recommendedName>
        <fullName evidence="15 16">Inositol hexakisphosphate and diphosphoinositol-pentakisphosphate kinase</fullName>
        <ecNumber evidence="3 16">2.7.4.24</ecNumber>
    </recommendedName>
</protein>
<comment type="catalytic activity">
    <reaction evidence="12">
        <text>5-diphospho-1D-myo-inositol 1,2,3,4,6-pentakisphosphate + ATP + H(+) = 1,5-bis(diphospho)-1D-myo-inositol 2,3,4,6-tetrakisphosphate + ADP</text>
        <dbReference type="Rhea" id="RHEA:10276"/>
        <dbReference type="ChEBI" id="CHEBI:15378"/>
        <dbReference type="ChEBI" id="CHEBI:30616"/>
        <dbReference type="ChEBI" id="CHEBI:58628"/>
        <dbReference type="ChEBI" id="CHEBI:77983"/>
        <dbReference type="ChEBI" id="CHEBI:456216"/>
        <dbReference type="EC" id="2.7.4.24"/>
    </reaction>
    <physiologicalReaction direction="left-to-right" evidence="12">
        <dbReference type="Rhea" id="RHEA:10277"/>
    </physiologicalReaction>
</comment>
<evidence type="ECO:0000256" key="12">
    <source>
        <dbReference type="ARBA" id="ARBA00033696"/>
    </source>
</evidence>
<dbReference type="SMART" id="SM01117">
    <property type="entry name" value="Cyt-b5"/>
    <property type="match status" value="1"/>
</dbReference>
<evidence type="ECO:0000256" key="15">
    <source>
        <dbReference type="ARBA" id="ARBA00071668"/>
    </source>
</evidence>
<comment type="caution">
    <text evidence="19">The sequence shown here is derived from an EMBL/GenBank/DDBJ whole genome shotgun (WGS) entry which is preliminary data.</text>
</comment>
<evidence type="ECO:0000256" key="5">
    <source>
        <dbReference type="ARBA" id="ARBA00022617"/>
    </source>
</evidence>
<dbReference type="Gene3D" id="3.30.470.20">
    <property type="entry name" value="ATP-grasp fold, B domain"/>
    <property type="match status" value="1"/>
</dbReference>
<dbReference type="InterPro" id="IPR000560">
    <property type="entry name" value="His_Pase_clade-2"/>
</dbReference>
<sequence>MQLGDPENQKPSSSRTATKRQKVELKPGKGLLDWIRLSNAGRLTPHNVRSSVDQDELSKHNSEDDCWILLFDMVYDVTQYLEFHPGGVPELMRAAGTDATELFNEIHRWVNHKSMLKSCLIGPFHGKKDKLKPAMERMSSARLPKGSNEGTPGSDEGEFKKIVIGICAMQRKANSKPMRSIMLKMGEFYTDFLDFVIFPEETILNESVENWPLCDCLISFHSTDFPLKKAIEYEKLRRPYVLNDLHRQFDLLDRRKVFRTLARAGIDHPRHCVLVRNEKGELIGDELCEFADHIEVNGMTFNKPFVEKPINAEDHNIYIYYPSSVGGGSQRLFRKVNDRSSWYSPVSTVRTQGSYIYEEFIPADGTDVKVYAVGPYYAHAEARKAPGLDGKVERDADGKEVRYPVILSAKEKTIARRVVLAFGQSVCGFDLLRANGCSYVCDVNGFSFVKTSTKYYEDTAKILGNTILRRLASSLSIPWHIPFQDDDPPLVSTPSGKIMELRCVLAVIRHGDRTPKQKMKVAVKDERFWNMFKKYDGPRKRELKLKKPTQLMEILEIVRHLLQESLEKRQTLLTISSKKTAHFLKDKCNQLPSAEETSVTNELEKCEEAIKTWEQMRAVLEMYGHFSGINRKVQLKYLKTRAEKANTAGKTSFVLESNKTLLQSAGDRETSDQCESASSVPTLFLILKWGGELTTAGVLQAEALGRLFRTLYPGIRRTDGKDSPEDTQGLGFLRLHSTYRHDLKIYASDEGRVQMTAAAFARGLLALEGELTPILMQMVKSANTDGLLNDDYSARQFQNDIKSFLHSALQEDRDFTPADYQSLNPSGLRSINNALEFIKNARKMCHEIAGYVQRMCEIIRWHKMNNTERTLYLNETWDLAERRWTKELREFRKPSKNGPGDGFDFDISKIPDIYDNIKYDMEHNPDLCINNEGEFERFYLCVKNMADIVVPQEYGISEESKICIAQRVCTPLLGKIRNDLHRCVQNASNETGDESLTRLDPRASEGIATPMRHVRTRLYFTSESHIHSLVNLIRYGGLCSPDDKKWQRAMNFLSGVTEFNYMTQLVLMVYEDSRTEEEKSDGRKQQSTDNIKDRFHIELLFSPGLYPCFQTEKERIYESRYSNKHKTSTSDGNKSAKSSKQSGTNVGGVENSPNGFVEDKVSSTSSFTKPNDLLDVGTFSDFFHHGDFPDQKPSSSQQKDRNQPEKEANFENKEKENTAGTYRQNSRKSAEDDDDDLPEENAVNLVVLDEVTAAAGGKAFCKGDLARHSPTSMDHPLRKRHATFERDSLKMEGKSRESGPANAEEKGTNEFGVAEGKLEDDGGRRGGEINGSETLGDKKDRSQNREQCQKSIVKSMSDLFGNRQKLESDAFPIDNYTDGRSGGNFLEDLTQRVNELKLEEGQATVGHGRGEWAKQLVEERKTKAEQMQTQQRNEYGNGEGNGLNYSSANPMRIPLSSVFEGISTEGQKIGTTEENERRNEEGIKQRKKGQENEEERKSEKQQQNVEKERNTFGTTENGGTIHSQQSTATIKDEDSDEANNRSLFRRPRFPYRFKHHTVNLLTGATENRLISTDVLMGKFSDKTKRKASSNSVVLSTAVIGVRSSSAPRLQTYNAGDELSVNEIRRFWPPLRSLETMHDNLSWGEVDEFLKRMMKNCTPLPSPPKTPASQFEEPIPTIFVNKRRNDSTICRLSPLEH</sequence>
<comment type="catalytic activity">
    <reaction evidence="13">
        <text>1D-myo-inositol hexakisphosphate + ATP = 1-diphospho-1D-myo-inositol 2,3,4,5,6-pentakisphosphate + ADP</text>
        <dbReference type="Rhea" id="RHEA:37459"/>
        <dbReference type="ChEBI" id="CHEBI:30616"/>
        <dbReference type="ChEBI" id="CHEBI:58130"/>
        <dbReference type="ChEBI" id="CHEBI:74946"/>
        <dbReference type="ChEBI" id="CHEBI:456216"/>
        <dbReference type="EC" id="2.7.4.24"/>
    </reaction>
    <physiologicalReaction direction="left-to-right" evidence="13">
        <dbReference type="Rhea" id="RHEA:37460"/>
    </physiologicalReaction>
</comment>
<dbReference type="InterPro" id="IPR033379">
    <property type="entry name" value="Acid_Pase_AS"/>
</dbReference>
<keyword evidence="8 16" id="KW-0547">Nucleotide-binding</keyword>
<dbReference type="Pfam" id="PF18086">
    <property type="entry name" value="PPIP5K2_N"/>
    <property type="match status" value="1"/>
</dbReference>
<dbReference type="Proteomes" id="UP001620645">
    <property type="component" value="Unassembled WGS sequence"/>
</dbReference>
<dbReference type="GO" id="GO:0005524">
    <property type="term" value="F:ATP binding"/>
    <property type="evidence" value="ECO:0007669"/>
    <property type="project" value="UniProtKB-KW"/>
</dbReference>
<dbReference type="EC" id="2.7.4.24" evidence="3 16"/>
<feature type="compositionally biased region" description="Basic and acidic residues" evidence="17">
    <location>
        <begin position="1198"/>
        <end position="1217"/>
    </location>
</feature>
<dbReference type="InterPro" id="IPR029033">
    <property type="entry name" value="His_PPase_superfam"/>
</dbReference>
<keyword evidence="20" id="KW-1185">Reference proteome</keyword>
<dbReference type="Gene3D" id="3.40.50.11950">
    <property type="match status" value="1"/>
</dbReference>
<dbReference type="Pfam" id="PF00173">
    <property type="entry name" value="Cyt-b5"/>
    <property type="match status" value="1"/>
</dbReference>
<reference evidence="19 20" key="1">
    <citation type="submission" date="2024-10" db="EMBL/GenBank/DDBJ databases">
        <authorList>
            <person name="Kim D."/>
        </authorList>
    </citation>
    <scope>NUCLEOTIDE SEQUENCE [LARGE SCALE GENOMIC DNA]</scope>
    <source>
        <strain evidence="19">Taebaek</strain>
    </source>
</reference>
<dbReference type="SUPFAM" id="SSF56059">
    <property type="entry name" value="Glutathione synthetase ATP-binding domain-like"/>
    <property type="match status" value="1"/>
</dbReference>
<evidence type="ECO:0000256" key="7">
    <source>
        <dbReference type="ARBA" id="ARBA00022723"/>
    </source>
</evidence>
<dbReference type="InterPro" id="IPR001199">
    <property type="entry name" value="Cyt_B5-like_heme/steroid-bd"/>
</dbReference>